<dbReference type="PANTHER" id="PTHR31973:SF190">
    <property type="entry name" value="MULE TRANSPOSASE DOMAIN-CONTAINING PROTEIN"/>
    <property type="match status" value="1"/>
</dbReference>
<reference evidence="2" key="1">
    <citation type="journal article" date="2022" name="Int. J. Mol. Sci.">
        <title>Draft Genome of Tanacetum Coccineum: Genomic Comparison of Closely Related Tanacetum-Family Plants.</title>
        <authorList>
            <person name="Yamashiro T."/>
            <person name="Shiraishi A."/>
            <person name="Nakayama K."/>
            <person name="Satake H."/>
        </authorList>
    </citation>
    <scope>NUCLEOTIDE SEQUENCE</scope>
</reference>
<feature type="compositionally biased region" description="Polar residues" evidence="1">
    <location>
        <begin position="69"/>
        <end position="78"/>
    </location>
</feature>
<proteinExistence type="predicted"/>
<dbReference type="PANTHER" id="PTHR31973">
    <property type="entry name" value="POLYPROTEIN, PUTATIVE-RELATED"/>
    <property type="match status" value="1"/>
</dbReference>
<accession>A0ABQ5GVG8</accession>
<dbReference type="EMBL" id="BQNB010018842">
    <property type="protein sequence ID" value="GJT78877.1"/>
    <property type="molecule type" value="Genomic_DNA"/>
</dbReference>
<gene>
    <name evidence="2" type="ORF">Tco_1045602</name>
</gene>
<evidence type="ECO:0000313" key="2">
    <source>
        <dbReference type="EMBL" id="GJT78877.1"/>
    </source>
</evidence>
<evidence type="ECO:0008006" key="4">
    <source>
        <dbReference type="Google" id="ProtNLM"/>
    </source>
</evidence>
<protein>
    <recommendedName>
        <fullName evidence="4">Reverse transcriptase Ty1/copia-type domain-containing protein</fullName>
    </recommendedName>
</protein>
<name>A0ABQ5GVG8_9ASTR</name>
<feature type="region of interest" description="Disordered" evidence="1">
    <location>
        <begin position="68"/>
        <end position="99"/>
    </location>
</feature>
<evidence type="ECO:0000256" key="1">
    <source>
        <dbReference type="SAM" id="MobiDB-lite"/>
    </source>
</evidence>
<organism evidence="2 3">
    <name type="scientific">Tanacetum coccineum</name>
    <dbReference type="NCBI Taxonomy" id="301880"/>
    <lineage>
        <taxon>Eukaryota</taxon>
        <taxon>Viridiplantae</taxon>
        <taxon>Streptophyta</taxon>
        <taxon>Embryophyta</taxon>
        <taxon>Tracheophyta</taxon>
        <taxon>Spermatophyta</taxon>
        <taxon>Magnoliopsida</taxon>
        <taxon>eudicotyledons</taxon>
        <taxon>Gunneridae</taxon>
        <taxon>Pentapetalae</taxon>
        <taxon>asterids</taxon>
        <taxon>campanulids</taxon>
        <taxon>Asterales</taxon>
        <taxon>Asteraceae</taxon>
        <taxon>Asteroideae</taxon>
        <taxon>Anthemideae</taxon>
        <taxon>Anthemidinae</taxon>
        <taxon>Tanacetum</taxon>
    </lineage>
</organism>
<evidence type="ECO:0000313" key="3">
    <source>
        <dbReference type="Proteomes" id="UP001151760"/>
    </source>
</evidence>
<keyword evidence="3" id="KW-1185">Reference proteome</keyword>
<comment type="caution">
    <text evidence="2">The sequence shown here is derived from an EMBL/GenBank/DDBJ whole genome shotgun (WGS) entry which is preliminary data.</text>
</comment>
<reference evidence="2" key="2">
    <citation type="submission" date="2022-01" db="EMBL/GenBank/DDBJ databases">
        <authorList>
            <person name="Yamashiro T."/>
            <person name="Shiraishi A."/>
            <person name="Satake H."/>
            <person name="Nakayama K."/>
        </authorList>
    </citation>
    <scope>NUCLEOTIDE SEQUENCE</scope>
</reference>
<sequence length="217" mass="23874">MMEDGIGLVLIGFVDELLRLMLLGFSSKEAKDKVYMHSIDSKIELKLYKNDKTRVRARCDGKFPVFTMSKGSGPTGPNQAMDVGPSGSSSPTTRSKKGRITIAKAEREIKGDHTLQCAMLRDYIIELQFTNSNTTVKIAVERNNGPSLPTRVFKRIYICLGALKLGFRACKRELLGLDGAFMNGSFPGQVLETVGPDSNNRIYPLAYALVEAESKSS</sequence>
<dbReference type="Proteomes" id="UP001151760">
    <property type="component" value="Unassembled WGS sequence"/>
</dbReference>